<organism evidence="1">
    <name type="scientific">marine metagenome</name>
    <dbReference type="NCBI Taxonomy" id="408172"/>
    <lineage>
        <taxon>unclassified sequences</taxon>
        <taxon>metagenomes</taxon>
        <taxon>ecological metagenomes</taxon>
    </lineage>
</organism>
<protein>
    <submittedName>
        <fullName evidence="1">Uncharacterized protein</fullName>
    </submittedName>
</protein>
<evidence type="ECO:0000313" key="1">
    <source>
        <dbReference type="EMBL" id="SVD94247.1"/>
    </source>
</evidence>
<name>A0A382ZFF5_9ZZZZ</name>
<accession>A0A382ZFF5</accession>
<feature type="non-terminal residue" evidence="1">
    <location>
        <position position="1"/>
    </location>
</feature>
<dbReference type="EMBL" id="UINC01183467">
    <property type="protein sequence ID" value="SVD94247.1"/>
    <property type="molecule type" value="Genomic_DNA"/>
</dbReference>
<reference evidence="1" key="1">
    <citation type="submission" date="2018-05" db="EMBL/GenBank/DDBJ databases">
        <authorList>
            <person name="Lanie J.A."/>
            <person name="Ng W.-L."/>
            <person name="Kazmierczak K.M."/>
            <person name="Andrzejewski T.M."/>
            <person name="Davidsen T.M."/>
            <person name="Wayne K.J."/>
            <person name="Tettelin H."/>
            <person name="Glass J.I."/>
            <person name="Rusch D."/>
            <person name="Podicherti R."/>
            <person name="Tsui H.-C.T."/>
            <person name="Winkler M.E."/>
        </authorList>
    </citation>
    <scope>NUCLEOTIDE SEQUENCE</scope>
</reference>
<sequence>LTHMGSYTFGGSLEALARCDVSATADPSEKLK</sequence>
<gene>
    <name evidence="1" type="ORF">METZ01_LOCUS447101</name>
</gene>
<proteinExistence type="predicted"/>
<dbReference type="AlphaFoldDB" id="A0A382ZFF5"/>